<reference evidence="1 2" key="1">
    <citation type="journal article" date="2016" name="Mol. Biol. Evol.">
        <title>Comparative Genomics of Early-Diverging Mushroom-Forming Fungi Provides Insights into the Origins of Lignocellulose Decay Capabilities.</title>
        <authorList>
            <person name="Nagy L.G."/>
            <person name="Riley R."/>
            <person name="Tritt A."/>
            <person name="Adam C."/>
            <person name="Daum C."/>
            <person name="Floudas D."/>
            <person name="Sun H."/>
            <person name="Yadav J.S."/>
            <person name="Pangilinan J."/>
            <person name="Larsson K.H."/>
            <person name="Matsuura K."/>
            <person name="Barry K."/>
            <person name="Labutti K."/>
            <person name="Kuo R."/>
            <person name="Ohm R.A."/>
            <person name="Bhattacharya S.S."/>
            <person name="Shirouzu T."/>
            <person name="Yoshinaga Y."/>
            <person name="Martin F.M."/>
            <person name="Grigoriev I.V."/>
            <person name="Hibbett D.S."/>
        </authorList>
    </citation>
    <scope>NUCLEOTIDE SEQUENCE [LARGE SCALE GENOMIC DNA]</scope>
    <source>
        <strain evidence="1 2">HHB14362 ss-1</strain>
    </source>
</reference>
<sequence>MRPSSVEVDNTDFYLGTSSTGPVVLRRWRPKHSEAYVQGFKKDGHLWTILSYYVRIPNIVPLHGLHGRTGSPLAIIIPAYSQGNAAVNFMTSFGAILRILCGVAKALAYMYTRSIAHGSIRGVGAIPSVFTSTS</sequence>
<proteinExistence type="predicted"/>
<dbReference type="InParanoid" id="A0A165SQU4"/>
<dbReference type="AlphaFoldDB" id="A0A165SQU4"/>
<accession>A0A165SQU4</accession>
<dbReference type="InterPro" id="IPR011009">
    <property type="entry name" value="Kinase-like_dom_sf"/>
</dbReference>
<organism evidence="1 2">
    <name type="scientific">Neolentinus lepideus HHB14362 ss-1</name>
    <dbReference type="NCBI Taxonomy" id="1314782"/>
    <lineage>
        <taxon>Eukaryota</taxon>
        <taxon>Fungi</taxon>
        <taxon>Dikarya</taxon>
        <taxon>Basidiomycota</taxon>
        <taxon>Agaricomycotina</taxon>
        <taxon>Agaricomycetes</taxon>
        <taxon>Gloeophyllales</taxon>
        <taxon>Gloeophyllaceae</taxon>
        <taxon>Neolentinus</taxon>
    </lineage>
</organism>
<keyword evidence="2" id="KW-1185">Reference proteome</keyword>
<evidence type="ECO:0000313" key="2">
    <source>
        <dbReference type="Proteomes" id="UP000076761"/>
    </source>
</evidence>
<gene>
    <name evidence="1" type="ORF">NEOLEDRAFT_348169</name>
</gene>
<name>A0A165SQU4_9AGAM</name>
<dbReference type="EMBL" id="KV425571">
    <property type="protein sequence ID" value="KZT25527.1"/>
    <property type="molecule type" value="Genomic_DNA"/>
</dbReference>
<protein>
    <recommendedName>
        <fullName evidence="3">Fungal-type protein kinase domain-containing protein</fullName>
    </recommendedName>
</protein>
<dbReference type="SUPFAM" id="SSF56112">
    <property type="entry name" value="Protein kinase-like (PK-like)"/>
    <property type="match status" value="1"/>
</dbReference>
<evidence type="ECO:0000313" key="1">
    <source>
        <dbReference type="EMBL" id="KZT25527.1"/>
    </source>
</evidence>
<dbReference type="Proteomes" id="UP000076761">
    <property type="component" value="Unassembled WGS sequence"/>
</dbReference>
<evidence type="ECO:0008006" key="3">
    <source>
        <dbReference type="Google" id="ProtNLM"/>
    </source>
</evidence>